<dbReference type="EMBL" id="NFEZ01000004">
    <property type="protein sequence ID" value="PLT45700.1"/>
    <property type="molecule type" value="Genomic_DNA"/>
</dbReference>
<reference evidence="1 2" key="1">
    <citation type="submission" date="2017-05" db="EMBL/GenBank/DDBJ databases">
        <title>Functional genome analysis of Paenibacillus pasadenensis strain R16: insights on endophytic life style and antifungal activity.</title>
        <authorList>
            <person name="Passera A."/>
            <person name="Marcolungo L."/>
            <person name="Casati P."/>
            <person name="Brasca M."/>
            <person name="Quaglino F."/>
            <person name="Delledonne M."/>
        </authorList>
    </citation>
    <scope>NUCLEOTIDE SEQUENCE [LARGE SCALE GENOMIC DNA]</scope>
    <source>
        <strain evidence="1 2">R16</strain>
    </source>
</reference>
<dbReference type="AlphaFoldDB" id="A0A2N5N5X4"/>
<dbReference type="Proteomes" id="UP000234789">
    <property type="component" value="Unassembled WGS sequence"/>
</dbReference>
<organism evidence="1 2">
    <name type="scientific">Paenibacillus pasadenensis</name>
    <dbReference type="NCBI Taxonomy" id="217090"/>
    <lineage>
        <taxon>Bacteria</taxon>
        <taxon>Bacillati</taxon>
        <taxon>Bacillota</taxon>
        <taxon>Bacilli</taxon>
        <taxon>Bacillales</taxon>
        <taxon>Paenibacillaceae</taxon>
        <taxon>Paenibacillus</taxon>
    </lineage>
</organism>
<dbReference type="InterPro" id="IPR009910">
    <property type="entry name" value="DUF1450"/>
</dbReference>
<dbReference type="Pfam" id="PF07293">
    <property type="entry name" value="DUF1450"/>
    <property type="match status" value="1"/>
</dbReference>
<comment type="caution">
    <text evidence="1">The sequence shown here is derived from an EMBL/GenBank/DDBJ whole genome shotgun (WGS) entry which is preliminary data.</text>
</comment>
<evidence type="ECO:0000313" key="2">
    <source>
        <dbReference type="Proteomes" id="UP000234789"/>
    </source>
</evidence>
<dbReference type="RefSeq" id="WP_101809068.1">
    <property type="nucleotide sequence ID" value="NZ_NFEZ01000004.1"/>
</dbReference>
<evidence type="ECO:0000313" key="1">
    <source>
        <dbReference type="EMBL" id="PLT45700.1"/>
    </source>
</evidence>
<proteinExistence type="predicted"/>
<gene>
    <name evidence="1" type="ORF">B8V81_4131</name>
</gene>
<keyword evidence="2" id="KW-1185">Reference proteome</keyword>
<sequence>MKIRFCRRNLKLLSKPAYRRLKDEPGIELRKSPCLGSCRLCRERCFAVVKGRVVQAGKPKKLARRVLERVEKERRN</sequence>
<evidence type="ECO:0008006" key="3">
    <source>
        <dbReference type="Google" id="ProtNLM"/>
    </source>
</evidence>
<protein>
    <recommendedName>
        <fullName evidence="3">DUF1450 domain-containing protein</fullName>
    </recommendedName>
</protein>
<accession>A0A2N5N5X4</accession>
<name>A0A2N5N5X4_9BACL</name>